<organism evidence="1 2">
    <name type="scientific">Lepagella muris</name>
    <dbReference type="NCBI Taxonomy" id="3032870"/>
    <lineage>
        <taxon>Bacteria</taxon>
        <taxon>Pseudomonadati</taxon>
        <taxon>Bacteroidota</taxon>
        <taxon>Bacteroidia</taxon>
        <taxon>Bacteroidales</taxon>
        <taxon>Muribaculaceae</taxon>
        <taxon>Lepagella</taxon>
    </lineage>
</organism>
<keyword evidence="2" id="KW-1185">Reference proteome</keyword>
<name>A0AC61RGY0_9BACT</name>
<evidence type="ECO:0000313" key="2">
    <source>
        <dbReference type="Proteomes" id="UP000306319"/>
    </source>
</evidence>
<comment type="caution">
    <text evidence="1">The sequence shown here is derived from an EMBL/GenBank/DDBJ whole genome shotgun (WGS) entry which is preliminary data.</text>
</comment>
<dbReference type="Proteomes" id="UP000306319">
    <property type="component" value="Unassembled WGS sequence"/>
</dbReference>
<proteinExistence type="predicted"/>
<sequence>MMKRIIKGQEPSEWTYHRLQPQADYDSADAESKEALRLSLLRDQGFVCAYCGRRIPCRDSKMGQTDSYVPETSKIEHIIPQNAFADTDALGRMDYHNLVVCCPGSVKRIPGISIEKSMHCDSRKKNRMIHFSPLSSDIEKTLSYITNTKDPRAGAIISSDETIMTEIGGCGDKCYNSNDNILNLNHPTLRESRISVVKGIIQSMKIREKKNKVTIEWLEKILRQYENKTIPYSYVSPLDGTQKTYEAYMEFRGIAIYYLTKKIRSLSKQKLS</sequence>
<accession>A0AC61RGY0</accession>
<gene>
    <name evidence="1" type="ORF">E5331_12035</name>
</gene>
<protein>
    <submittedName>
        <fullName evidence="1">Uncharacterized protein</fullName>
    </submittedName>
</protein>
<dbReference type="EMBL" id="SRYB01000017">
    <property type="protein sequence ID" value="TGY78074.1"/>
    <property type="molecule type" value="Genomic_DNA"/>
</dbReference>
<reference evidence="1" key="1">
    <citation type="submission" date="2019-04" db="EMBL/GenBank/DDBJ databases">
        <title>Microbes associate with the intestines of laboratory mice.</title>
        <authorList>
            <person name="Navarre W."/>
            <person name="Wong E."/>
            <person name="Huang K."/>
            <person name="Tropini C."/>
            <person name="Ng K."/>
            <person name="Yu B."/>
        </authorList>
    </citation>
    <scope>NUCLEOTIDE SEQUENCE</scope>
    <source>
        <strain evidence="1">NM04_E33</strain>
    </source>
</reference>
<evidence type="ECO:0000313" key="1">
    <source>
        <dbReference type="EMBL" id="TGY78074.1"/>
    </source>
</evidence>